<dbReference type="GO" id="GO:0102033">
    <property type="term" value="F:long-chain fatty acid omega-hydroxylase activity"/>
    <property type="evidence" value="ECO:0007669"/>
    <property type="project" value="UniProtKB-EC"/>
</dbReference>
<dbReference type="GO" id="GO:0008395">
    <property type="term" value="F:steroid hydroxylase activity"/>
    <property type="evidence" value="ECO:0007669"/>
    <property type="project" value="TreeGrafter"/>
</dbReference>
<dbReference type="GO" id="GO:0005743">
    <property type="term" value="C:mitochondrial inner membrane"/>
    <property type="evidence" value="ECO:0007669"/>
    <property type="project" value="UniProtKB-SubCell"/>
</dbReference>
<evidence type="ECO:0000256" key="3">
    <source>
        <dbReference type="ARBA" id="ARBA00004154"/>
    </source>
</evidence>
<evidence type="ECO:0000256" key="14">
    <source>
        <dbReference type="ARBA" id="ARBA00022848"/>
    </source>
</evidence>
<evidence type="ECO:0000256" key="24">
    <source>
        <dbReference type="ARBA" id="ARBA00052159"/>
    </source>
</evidence>
<evidence type="ECO:0000256" key="21">
    <source>
        <dbReference type="ARBA" id="ARBA00023136"/>
    </source>
</evidence>
<evidence type="ECO:0000256" key="6">
    <source>
        <dbReference type="ARBA" id="ARBA00004448"/>
    </source>
</evidence>
<sequence>MRTLRDFGFGKTSMNDFIMEDFNALVAKLSQRFGQPLDVNFRLNLAILNIVWRMVGNESFDHDDPVLLKLFDSFQTSLDSRGKTSVFKLIPMRLFPKAVRWLMISSFLPFRSNIDQFLKETVKNHKATRDENFNRDFIDSYLQEMQTQSPGSVINETNLLANIRNLFAAGSETTATTLRWGLLFLIMHPQIQDRAQQELDEVVGKDRDVHLDDRGSLHYNEALIMEILRCGNIAPLSVPHSCTEDATFNGYLIPADSAIVINSVHMHRDSKYWKDPLKFDPSRFLDGKGHLRTGRIPGFVPFGIGPWGWAIVGSAFSVSVRRPWDSYSKLARKFGGIMSVSMSMSAEDIIISDYDLALEFFNREEFVPRPPLVPFLLSQKEGGHEGSGIAWSNGKTWQENRRFTLRTLRDFGFGKTSLNDFIMADLNAFVAKIDTGGQPVDLKSQLNLAILNIVWRMVGNESFDLDNPVLLKLVGAITKLVNARGKDSIMKLLALRRFPQFFAWWFGVSKSVMEIDVFLKETVKKHKLTLDENYNRDFIDSYLQEMKTQEPGSVINEGNLLACVRHLFSAGSETTATTIRWGLLFLIMFSEIQEKAQDELDQIVGKDRDVHLDDRKNLHYNEALILEILRYGNTVPLSMSHSCSQDATFQGYLIPADCSIFINAVHMHRDSKYWKDPLKFDPSRFLDGEGHLRSGRIPGFVPFGIGKRQCPGEILARMELFLFMTNLLSRFTFSSVPGKPLPDLNTTFYGVVQQPPNYKLIVTERK</sequence>
<evidence type="ECO:0000256" key="4">
    <source>
        <dbReference type="ARBA" id="ARBA00004174"/>
    </source>
</evidence>
<keyword evidence="15" id="KW-1133">Transmembrane helix</keyword>
<dbReference type="GO" id="GO:0006805">
    <property type="term" value="P:xenobiotic metabolic process"/>
    <property type="evidence" value="ECO:0007669"/>
    <property type="project" value="TreeGrafter"/>
</dbReference>
<comment type="function">
    <text evidence="2">May be involved in the metabolism of insect hormones and in the breakdown of synthetic insecticides.</text>
</comment>
<dbReference type="GO" id="GO:0006629">
    <property type="term" value="P:lipid metabolic process"/>
    <property type="evidence" value="ECO:0007669"/>
    <property type="project" value="UniProtKB-KW"/>
</dbReference>
<dbReference type="EMBL" id="OB660256">
    <property type="protein sequence ID" value="CAD7223800.1"/>
    <property type="molecule type" value="Genomic_DNA"/>
</dbReference>
<dbReference type="InterPro" id="IPR002401">
    <property type="entry name" value="Cyt_P450_E_grp-I"/>
</dbReference>
<dbReference type="PRINTS" id="PR00385">
    <property type="entry name" value="P450"/>
</dbReference>
<keyword evidence="9" id="KW-0349">Heme</keyword>
<evidence type="ECO:0000256" key="26">
    <source>
        <dbReference type="ARBA" id="ARBA00058812"/>
    </source>
</evidence>
<evidence type="ECO:0000256" key="23">
    <source>
        <dbReference type="ARBA" id="ARBA00051320"/>
    </source>
</evidence>
<dbReference type="Pfam" id="PF00067">
    <property type="entry name" value="p450"/>
    <property type="match status" value="1"/>
</dbReference>
<evidence type="ECO:0000256" key="5">
    <source>
        <dbReference type="ARBA" id="ARBA00004406"/>
    </source>
</evidence>
<keyword evidence="17" id="KW-0408">Iron</keyword>
<keyword evidence="10" id="KW-0812">Transmembrane</keyword>
<keyword evidence="13" id="KW-0256">Endoplasmic reticulum</keyword>
<evidence type="ECO:0000256" key="2">
    <source>
        <dbReference type="ARBA" id="ARBA00003690"/>
    </source>
</evidence>
<dbReference type="PANTHER" id="PTHR24300">
    <property type="entry name" value="CYTOCHROME P450 508A4-RELATED"/>
    <property type="match status" value="1"/>
</dbReference>
<dbReference type="PROSITE" id="PS00086">
    <property type="entry name" value="CYTOCHROME_P450"/>
    <property type="match status" value="1"/>
</dbReference>
<comment type="catalytic activity">
    <reaction evidence="22">
        <text>(5Z,8Z,11Z,14Z)-eicosatetraenoate + reduced [NADPH--hemoprotein reductase] + O2 = 19-hydroxy-(5Z,8Z,11Z,14Z)-eicosatetraenoate + oxidized [NADPH--hemoprotein reductase] + H2O + H(+)</text>
        <dbReference type="Rhea" id="RHEA:39759"/>
        <dbReference type="Rhea" id="RHEA-COMP:11964"/>
        <dbReference type="Rhea" id="RHEA-COMP:11965"/>
        <dbReference type="ChEBI" id="CHEBI:15377"/>
        <dbReference type="ChEBI" id="CHEBI:15378"/>
        <dbReference type="ChEBI" id="CHEBI:15379"/>
        <dbReference type="ChEBI" id="CHEBI:32395"/>
        <dbReference type="ChEBI" id="CHEBI:57618"/>
        <dbReference type="ChEBI" id="CHEBI:58210"/>
        <dbReference type="ChEBI" id="CHEBI:76627"/>
    </reaction>
    <physiologicalReaction direction="left-to-right" evidence="22">
        <dbReference type="Rhea" id="RHEA:39760"/>
    </physiologicalReaction>
</comment>
<evidence type="ECO:0000256" key="11">
    <source>
        <dbReference type="ARBA" id="ARBA00022723"/>
    </source>
</evidence>
<name>A0A7R8W3Q0_9CRUS</name>
<comment type="catalytic activity">
    <reaction evidence="23">
        <text>(5Z,8Z,11Z,14Z)-eicosatetraenoate + reduced [NADPH--hemoprotein reductase] + O2 = 20-hydroxy-(5Z,8Z,11Z,14Z)-eicosatetraenoate + oxidized [NADPH--hemoprotein reductase] + H2O + H(+)</text>
        <dbReference type="Rhea" id="RHEA:39755"/>
        <dbReference type="Rhea" id="RHEA-COMP:11964"/>
        <dbReference type="Rhea" id="RHEA-COMP:11965"/>
        <dbReference type="ChEBI" id="CHEBI:15377"/>
        <dbReference type="ChEBI" id="CHEBI:15378"/>
        <dbReference type="ChEBI" id="CHEBI:15379"/>
        <dbReference type="ChEBI" id="CHEBI:32395"/>
        <dbReference type="ChEBI" id="CHEBI:57618"/>
        <dbReference type="ChEBI" id="CHEBI:58210"/>
        <dbReference type="ChEBI" id="CHEBI:76624"/>
    </reaction>
    <physiologicalReaction direction="left-to-right" evidence="23">
        <dbReference type="Rhea" id="RHEA:39756"/>
    </physiologicalReaction>
</comment>
<evidence type="ECO:0000256" key="18">
    <source>
        <dbReference type="ARBA" id="ARBA00023033"/>
    </source>
</evidence>
<comment type="similarity">
    <text evidence="8">Belongs to the cytochrome P450 family.</text>
</comment>
<evidence type="ECO:0000256" key="9">
    <source>
        <dbReference type="ARBA" id="ARBA00022617"/>
    </source>
</evidence>
<evidence type="ECO:0000256" key="28">
    <source>
        <dbReference type="ARBA" id="ARBA00067282"/>
    </source>
</evidence>
<evidence type="ECO:0000256" key="29">
    <source>
        <dbReference type="ARBA" id="ARBA00079181"/>
    </source>
</evidence>
<comment type="function">
    <text evidence="26">A cytochrome P450 monooxygenase involved in the metabolism of arachidonic acid and its conjugates. Mechanistically, uses molecular oxygen inserting one oxygen atom into a substrate, and reducing the second into a water molecule, with two electrons provided by NADPH via cytochrome P450 reductase (CPR; NADPH-ferrihemoprotein reductase). Acts as an omega and omega-1 hydroxylase for arachidonic acid and possibly for other long chain fatty acids. May modulate the arachidonic acid signaling pathway and play a role in other fatty acid signaling processes. May down-regulate the biological activities of N-arachidonoyl-serotonin, an endocannabinoid that has anti-nociceptive effects through inhibition of fatty acid amide hydrolase FAAH, TRPV1 receptor and T-type calcium channels. Catalyzes C-2 oxidation of the indole ring of N-arachidonoyl-serotonin forming a less active product 2-oxo-N-arachidonoyl-serotonin.</text>
</comment>
<proteinExistence type="inferred from homology"/>
<keyword evidence="16" id="KW-0560">Oxidoreductase</keyword>
<dbReference type="PANTHER" id="PTHR24300:SF403">
    <property type="entry name" value="CYTOCHROME P450 306A1"/>
    <property type="match status" value="1"/>
</dbReference>
<evidence type="ECO:0000256" key="8">
    <source>
        <dbReference type="ARBA" id="ARBA00010617"/>
    </source>
</evidence>
<evidence type="ECO:0000256" key="7">
    <source>
        <dbReference type="ARBA" id="ARBA00004477"/>
    </source>
</evidence>
<comment type="cofactor">
    <cofactor evidence="1">
        <name>heme</name>
        <dbReference type="ChEBI" id="CHEBI:30413"/>
    </cofactor>
</comment>
<evidence type="ECO:0000256" key="27">
    <source>
        <dbReference type="ARBA" id="ARBA00066560"/>
    </source>
</evidence>
<evidence type="ECO:0000256" key="22">
    <source>
        <dbReference type="ARBA" id="ARBA00049206"/>
    </source>
</evidence>
<dbReference type="OrthoDB" id="3934656at2759"/>
<keyword evidence="14" id="KW-0492">Microsome</keyword>
<comment type="catalytic activity">
    <reaction evidence="25">
        <text>an omega-methyl-long-chain fatty acid + reduced [NADPH--hemoprotein reductase] + O2 = an omega-hydroxy-long-chain fatty acid + oxidized [NADPH--hemoprotein reductase] + H2O + H(+)</text>
        <dbReference type="Rhea" id="RHEA:56748"/>
        <dbReference type="Rhea" id="RHEA-COMP:11964"/>
        <dbReference type="Rhea" id="RHEA-COMP:11965"/>
        <dbReference type="ChEBI" id="CHEBI:15377"/>
        <dbReference type="ChEBI" id="CHEBI:15378"/>
        <dbReference type="ChEBI" id="CHEBI:15379"/>
        <dbReference type="ChEBI" id="CHEBI:57618"/>
        <dbReference type="ChEBI" id="CHEBI:58210"/>
        <dbReference type="ChEBI" id="CHEBI:140991"/>
        <dbReference type="ChEBI" id="CHEBI:140992"/>
        <dbReference type="EC" id="1.14.14.80"/>
    </reaction>
    <physiologicalReaction direction="left-to-right" evidence="25">
        <dbReference type="Rhea" id="RHEA:56749"/>
    </physiologicalReaction>
</comment>
<accession>A0A7R8W3Q0</accession>
<dbReference type="FunFam" id="1.10.630.10:FF:000238">
    <property type="entry name" value="Cytochrome P450 2A6"/>
    <property type="match status" value="1"/>
</dbReference>
<dbReference type="GO" id="GO:0020037">
    <property type="term" value="F:heme binding"/>
    <property type="evidence" value="ECO:0007669"/>
    <property type="project" value="InterPro"/>
</dbReference>
<protein>
    <recommendedName>
        <fullName evidence="28">Cytochrome P450 2U1</fullName>
        <ecNumber evidence="27">1.14.14.80</ecNumber>
    </recommendedName>
    <alternativeName>
        <fullName evidence="29">Long-chain fatty acid omega-monooxygenase</fullName>
    </alternativeName>
</protein>
<gene>
    <name evidence="30" type="ORF">CTOB1V02_LOCUS1779</name>
</gene>
<evidence type="ECO:0000256" key="12">
    <source>
        <dbReference type="ARBA" id="ARBA00022792"/>
    </source>
</evidence>
<keyword evidence="11" id="KW-0479">Metal-binding</keyword>
<organism evidence="30">
    <name type="scientific">Cyprideis torosa</name>
    <dbReference type="NCBI Taxonomy" id="163714"/>
    <lineage>
        <taxon>Eukaryota</taxon>
        <taxon>Metazoa</taxon>
        <taxon>Ecdysozoa</taxon>
        <taxon>Arthropoda</taxon>
        <taxon>Crustacea</taxon>
        <taxon>Oligostraca</taxon>
        <taxon>Ostracoda</taxon>
        <taxon>Podocopa</taxon>
        <taxon>Podocopida</taxon>
        <taxon>Cytherocopina</taxon>
        <taxon>Cytheroidea</taxon>
        <taxon>Cytherideidae</taxon>
        <taxon>Cyprideis</taxon>
    </lineage>
</organism>
<evidence type="ECO:0000256" key="16">
    <source>
        <dbReference type="ARBA" id="ARBA00023002"/>
    </source>
</evidence>
<dbReference type="InterPro" id="IPR017972">
    <property type="entry name" value="Cyt_P450_CS"/>
</dbReference>
<dbReference type="InterPro" id="IPR036396">
    <property type="entry name" value="Cyt_P450_sf"/>
</dbReference>
<dbReference type="GO" id="GO:0006082">
    <property type="term" value="P:organic acid metabolic process"/>
    <property type="evidence" value="ECO:0007669"/>
    <property type="project" value="TreeGrafter"/>
</dbReference>
<dbReference type="SUPFAM" id="SSF48264">
    <property type="entry name" value="Cytochrome P450"/>
    <property type="match status" value="2"/>
</dbReference>
<evidence type="ECO:0000313" key="30">
    <source>
        <dbReference type="EMBL" id="CAD7223800.1"/>
    </source>
</evidence>
<keyword evidence="12" id="KW-0999">Mitochondrion inner membrane</keyword>
<comment type="catalytic activity">
    <reaction evidence="24">
        <text>N-[(5Z,8Z,11Z,14Z)-eicosatetraenoyl]-serotonin + reduced [NADPH--hemoprotein reductase] + O2 = 2-oxo-N-[(5Z,8Z,11Z,14Z)-eicosatetraenoyl]-serotonin + oxidized [NADPH--hemoprotein reductase] + H2O + H(+)</text>
        <dbReference type="Rhea" id="RHEA:50296"/>
        <dbReference type="Rhea" id="RHEA-COMP:11964"/>
        <dbReference type="Rhea" id="RHEA-COMP:11965"/>
        <dbReference type="ChEBI" id="CHEBI:15377"/>
        <dbReference type="ChEBI" id="CHEBI:15378"/>
        <dbReference type="ChEBI" id="CHEBI:15379"/>
        <dbReference type="ChEBI" id="CHEBI:57618"/>
        <dbReference type="ChEBI" id="CHEBI:58210"/>
        <dbReference type="ChEBI" id="CHEBI:132255"/>
        <dbReference type="ChEBI" id="CHEBI:132256"/>
    </reaction>
    <physiologicalReaction direction="left-to-right" evidence="24">
        <dbReference type="Rhea" id="RHEA:50297"/>
    </physiologicalReaction>
</comment>
<evidence type="ECO:0000256" key="17">
    <source>
        <dbReference type="ARBA" id="ARBA00023004"/>
    </source>
</evidence>
<keyword evidence="21" id="KW-0472">Membrane</keyword>
<evidence type="ECO:0000256" key="10">
    <source>
        <dbReference type="ARBA" id="ARBA00022692"/>
    </source>
</evidence>
<dbReference type="FunFam" id="1.10.630.10:FF:000017">
    <property type="entry name" value="cytochrome P450 2U1 isoform X1"/>
    <property type="match status" value="1"/>
</dbReference>
<comment type="subcellular location">
    <subcellularLocation>
        <location evidence="7">Endoplasmic reticulum membrane</location>
        <topology evidence="7">Multi-pass membrane protein</topology>
    </subcellularLocation>
    <subcellularLocation>
        <location evidence="5">Endoplasmic reticulum membrane</location>
        <topology evidence="5">Peripheral membrane protein</topology>
    </subcellularLocation>
    <subcellularLocation>
        <location evidence="3">Microsome membrane</location>
        <topology evidence="3">Multi-pass membrane protein</topology>
    </subcellularLocation>
    <subcellularLocation>
        <location evidence="4">Microsome membrane</location>
        <topology evidence="4">Peripheral membrane protein</topology>
    </subcellularLocation>
    <subcellularLocation>
        <location evidence="6">Mitochondrion inner membrane</location>
        <topology evidence="6">Multi-pass membrane protein</topology>
    </subcellularLocation>
</comment>
<keyword evidence="20" id="KW-0496">Mitochondrion</keyword>
<keyword evidence="18" id="KW-0503">Monooxygenase</keyword>
<dbReference type="AlphaFoldDB" id="A0A7R8W3Q0"/>
<reference evidence="30" key="1">
    <citation type="submission" date="2020-11" db="EMBL/GenBank/DDBJ databases">
        <authorList>
            <person name="Tran Van P."/>
        </authorList>
    </citation>
    <scope>NUCLEOTIDE SEQUENCE</scope>
</reference>
<evidence type="ECO:0000256" key="25">
    <source>
        <dbReference type="ARBA" id="ARBA00052378"/>
    </source>
</evidence>
<evidence type="ECO:0000256" key="20">
    <source>
        <dbReference type="ARBA" id="ARBA00023128"/>
    </source>
</evidence>
<dbReference type="Gene3D" id="1.10.630.10">
    <property type="entry name" value="Cytochrome P450"/>
    <property type="match status" value="2"/>
</dbReference>
<evidence type="ECO:0000256" key="19">
    <source>
        <dbReference type="ARBA" id="ARBA00023098"/>
    </source>
</evidence>
<dbReference type="InterPro" id="IPR001128">
    <property type="entry name" value="Cyt_P450"/>
</dbReference>
<dbReference type="InterPro" id="IPR050182">
    <property type="entry name" value="Cytochrome_P450_fam2"/>
</dbReference>
<dbReference type="PRINTS" id="PR00463">
    <property type="entry name" value="EP450I"/>
</dbReference>
<dbReference type="GO" id="GO:0005789">
    <property type="term" value="C:endoplasmic reticulum membrane"/>
    <property type="evidence" value="ECO:0007669"/>
    <property type="project" value="UniProtKB-SubCell"/>
</dbReference>
<dbReference type="GO" id="GO:0005506">
    <property type="term" value="F:iron ion binding"/>
    <property type="evidence" value="ECO:0007669"/>
    <property type="project" value="InterPro"/>
</dbReference>
<evidence type="ECO:0000256" key="1">
    <source>
        <dbReference type="ARBA" id="ARBA00001971"/>
    </source>
</evidence>
<evidence type="ECO:0000256" key="15">
    <source>
        <dbReference type="ARBA" id="ARBA00022989"/>
    </source>
</evidence>
<keyword evidence="19" id="KW-0443">Lipid metabolism</keyword>
<dbReference type="EC" id="1.14.14.80" evidence="27"/>
<evidence type="ECO:0000256" key="13">
    <source>
        <dbReference type="ARBA" id="ARBA00022824"/>
    </source>
</evidence>